<evidence type="ECO:0000313" key="1">
    <source>
        <dbReference type="EMBL" id="KAJ7020775.1"/>
    </source>
</evidence>
<keyword evidence="2" id="KW-1185">Reference proteome</keyword>
<accession>A0AAD6S4N7</accession>
<reference evidence="1" key="1">
    <citation type="submission" date="2023-03" db="EMBL/GenBank/DDBJ databases">
        <title>Massive genome expansion in bonnet fungi (Mycena s.s.) driven by repeated elements and novel gene families across ecological guilds.</title>
        <authorList>
            <consortium name="Lawrence Berkeley National Laboratory"/>
            <person name="Harder C.B."/>
            <person name="Miyauchi S."/>
            <person name="Viragh M."/>
            <person name="Kuo A."/>
            <person name="Thoen E."/>
            <person name="Andreopoulos B."/>
            <person name="Lu D."/>
            <person name="Skrede I."/>
            <person name="Drula E."/>
            <person name="Henrissat B."/>
            <person name="Morin E."/>
            <person name="Kohler A."/>
            <person name="Barry K."/>
            <person name="LaButti K."/>
            <person name="Morin E."/>
            <person name="Salamov A."/>
            <person name="Lipzen A."/>
            <person name="Mereny Z."/>
            <person name="Hegedus B."/>
            <person name="Baldrian P."/>
            <person name="Stursova M."/>
            <person name="Weitz H."/>
            <person name="Taylor A."/>
            <person name="Grigoriev I.V."/>
            <person name="Nagy L.G."/>
            <person name="Martin F."/>
            <person name="Kauserud H."/>
        </authorList>
    </citation>
    <scope>NUCLEOTIDE SEQUENCE</scope>
    <source>
        <strain evidence="1">CBHHK200</strain>
    </source>
</reference>
<dbReference type="AlphaFoldDB" id="A0AAD6S4N7"/>
<gene>
    <name evidence="1" type="ORF">C8F04DRAFT_1403374</name>
</gene>
<proteinExistence type="predicted"/>
<dbReference type="Proteomes" id="UP001218188">
    <property type="component" value="Unassembled WGS sequence"/>
</dbReference>
<comment type="caution">
    <text evidence="1">The sequence shown here is derived from an EMBL/GenBank/DDBJ whole genome shotgun (WGS) entry which is preliminary data.</text>
</comment>
<sequence>MYLFALHPIPPSPRPRPALVYTVCIPPSSHIPLIVPPSRTPPHTAARTRSNAATIEWSAVYALSALVYLRAWPPCPRACTCRARLRRYPRAETVIVSEGKQKFRAGRVCADFLRGHALCFIPSHHSCSRVECTRHLLLSATTRGGGWGRALGPLHPSLPPPRSSFPFHSSICTFGRGCHGRVREPSASSPRAGAKCGTGFLDVRASRSCAQAGRVCADGHAPCPIPSHSLLSLSPPHALPFPSPIPYPPHVLLYAMFE</sequence>
<organism evidence="1 2">
    <name type="scientific">Mycena alexandri</name>
    <dbReference type="NCBI Taxonomy" id="1745969"/>
    <lineage>
        <taxon>Eukaryota</taxon>
        <taxon>Fungi</taxon>
        <taxon>Dikarya</taxon>
        <taxon>Basidiomycota</taxon>
        <taxon>Agaricomycotina</taxon>
        <taxon>Agaricomycetes</taxon>
        <taxon>Agaricomycetidae</taxon>
        <taxon>Agaricales</taxon>
        <taxon>Marasmiineae</taxon>
        <taxon>Mycenaceae</taxon>
        <taxon>Mycena</taxon>
    </lineage>
</organism>
<dbReference type="EMBL" id="JARJCM010000251">
    <property type="protein sequence ID" value="KAJ7020775.1"/>
    <property type="molecule type" value="Genomic_DNA"/>
</dbReference>
<name>A0AAD6S4N7_9AGAR</name>
<protein>
    <submittedName>
        <fullName evidence="1">Uncharacterized protein</fullName>
    </submittedName>
</protein>
<evidence type="ECO:0000313" key="2">
    <source>
        <dbReference type="Proteomes" id="UP001218188"/>
    </source>
</evidence>